<protein>
    <submittedName>
        <fullName evidence="2">Uncharacterized protein</fullName>
    </submittedName>
</protein>
<reference evidence="2 3" key="1">
    <citation type="submission" date="2024-07" db="EMBL/GenBank/DDBJ databases">
        <title>Section-level genome sequencing and comparative genomics of Aspergillus sections Usti and Cavernicolus.</title>
        <authorList>
            <consortium name="Lawrence Berkeley National Laboratory"/>
            <person name="Nybo J.L."/>
            <person name="Vesth T.C."/>
            <person name="Theobald S."/>
            <person name="Frisvad J.C."/>
            <person name="Larsen T.O."/>
            <person name="Kjaerboelling I."/>
            <person name="Rothschild-Mancinelli K."/>
            <person name="Lyhne E.K."/>
            <person name="Kogle M.E."/>
            <person name="Barry K."/>
            <person name="Clum A."/>
            <person name="Na H."/>
            <person name="Ledsgaard L."/>
            <person name="Lin J."/>
            <person name="Lipzen A."/>
            <person name="Kuo A."/>
            <person name="Riley R."/>
            <person name="Mondo S."/>
            <person name="Labutti K."/>
            <person name="Haridas S."/>
            <person name="Pangalinan J."/>
            <person name="Salamov A.A."/>
            <person name="Simmons B.A."/>
            <person name="Magnuson J.K."/>
            <person name="Chen J."/>
            <person name="Drula E."/>
            <person name="Henrissat B."/>
            <person name="Wiebenga A."/>
            <person name="Lubbers R.J."/>
            <person name="Gomes A.C."/>
            <person name="Macurrencykelacurrency M.R."/>
            <person name="Stajich J."/>
            <person name="Grigoriev I.V."/>
            <person name="Mortensen U.H."/>
            <person name="De Vries R.P."/>
            <person name="Baker S.E."/>
            <person name="Andersen M.R."/>
        </authorList>
    </citation>
    <scope>NUCLEOTIDE SEQUENCE [LARGE SCALE GENOMIC DNA]</scope>
    <source>
        <strain evidence="2 3">CBS 449.75</strain>
    </source>
</reference>
<feature type="transmembrane region" description="Helical" evidence="1">
    <location>
        <begin position="124"/>
        <end position="148"/>
    </location>
</feature>
<comment type="caution">
    <text evidence="2">The sequence shown here is derived from an EMBL/GenBank/DDBJ whole genome shotgun (WGS) entry which is preliminary data.</text>
</comment>
<sequence length="155" mass="17200">MSAHYCFDCPMHQDHNKGHCGDNKLLPRPLTVLSTSDSASHSLKRVKVKFSPQFRPCGDLVVWRLAFFTFFLLLLKLAPSSPLLASILLLSAIVLLTFHLITPPSSRSPALRLLIPSSSFQVDLGKPLCLVLLHPASSLCTIYLVVLVKNTRFSF</sequence>
<dbReference type="GeneID" id="98140800"/>
<proteinExistence type="predicted"/>
<accession>A0ABR4LIV3</accession>
<evidence type="ECO:0000313" key="3">
    <source>
        <dbReference type="Proteomes" id="UP001610432"/>
    </source>
</evidence>
<dbReference type="RefSeq" id="XP_070883429.1">
    <property type="nucleotide sequence ID" value="XM_071025728.1"/>
</dbReference>
<keyword evidence="3" id="KW-1185">Reference proteome</keyword>
<dbReference type="EMBL" id="JBFXLQ010000040">
    <property type="protein sequence ID" value="KAL2864450.1"/>
    <property type="molecule type" value="Genomic_DNA"/>
</dbReference>
<name>A0ABR4LIV3_9EURO</name>
<keyword evidence="1" id="KW-0472">Membrane</keyword>
<keyword evidence="1" id="KW-0812">Transmembrane</keyword>
<gene>
    <name evidence="2" type="ORF">BJX67DRAFT_220246</name>
</gene>
<dbReference type="Proteomes" id="UP001610432">
    <property type="component" value="Unassembled WGS sequence"/>
</dbReference>
<evidence type="ECO:0000256" key="1">
    <source>
        <dbReference type="SAM" id="Phobius"/>
    </source>
</evidence>
<organism evidence="2 3">
    <name type="scientific">Aspergillus lucknowensis</name>
    <dbReference type="NCBI Taxonomy" id="176173"/>
    <lineage>
        <taxon>Eukaryota</taxon>
        <taxon>Fungi</taxon>
        <taxon>Dikarya</taxon>
        <taxon>Ascomycota</taxon>
        <taxon>Pezizomycotina</taxon>
        <taxon>Eurotiomycetes</taxon>
        <taxon>Eurotiomycetidae</taxon>
        <taxon>Eurotiales</taxon>
        <taxon>Aspergillaceae</taxon>
        <taxon>Aspergillus</taxon>
        <taxon>Aspergillus subgen. Nidulantes</taxon>
    </lineage>
</organism>
<feature type="transmembrane region" description="Helical" evidence="1">
    <location>
        <begin position="60"/>
        <end position="78"/>
    </location>
</feature>
<evidence type="ECO:0000313" key="2">
    <source>
        <dbReference type="EMBL" id="KAL2864450.1"/>
    </source>
</evidence>
<keyword evidence="1" id="KW-1133">Transmembrane helix</keyword>
<feature type="transmembrane region" description="Helical" evidence="1">
    <location>
        <begin position="83"/>
        <end position="104"/>
    </location>
</feature>